<reference evidence="2 3" key="1">
    <citation type="submission" date="2012-06" db="EMBL/GenBank/DDBJ databases">
        <title>Draft Genome Sequence of Lactobacillus pasteurii CRBIP 24.76T.</title>
        <authorList>
            <person name="Cousin S."/>
            <person name="Bouchier C."/>
            <person name="Loux V."/>
            <person name="Ma L."/>
            <person name="Creno S."/>
            <person name="Bizet C."/>
            <person name="Clermont D."/>
        </authorList>
    </citation>
    <scope>NUCLEOTIDE SEQUENCE [LARGE SCALE GENOMIC DNA]</scope>
    <source>
        <strain evidence="3">CRBIP 24.76T</strain>
    </source>
</reference>
<dbReference type="PIRSF" id="PIRSF004749">
    <property type="entry name" value="Pep_def"/>
    <property type="match status" value="1"/>
</dbReference>
<name>I7LD80_9LACO</name>
<protein>
    <submittedName>
        <fullName evidence="2">Peptide deformylase</fullName>
    </submittedName>
</protein>
<comment type="caution">
    <text evidence="2">The sequence shown here is derived from an EMBL/GenBank/DDBJ whole genome shotgun (WGS) entry which is preliminary data.</text>
</comment>
<dbReference type="PRINTS" id="PR01576">
    <property type="entry name" value="PDEFORMYLASE"/>
</dbReference>
<dbReference type="SUPFAM" id="SSF56420">
    <property type="entry name" value="Peptide deformylase"/>
    <property type="match status" value="1"/>
</dbReference>
<dbReference type="GO" id="GO:0042586">
    <property type="term" value="F:peptide deformylase activity"/>
    <property type="evidence" value="ECO:0007669"/>
    <property type="project" value="InterPro"/>
</dbReference>
<dbReference type="InterPro" id="IPR036821">
    <property type="entry name" value="Peptide_deformylase_sf"/>
</dbReference>
<dbReference type="PATRIC" id="fig|1423790.3.peg.1721"/>
<dbReference type="Pfam" id="PF01327">
    <property type="entry name" value="Pep_deformylase"/>
    <property type="match status" value="1"/>
</dbReference>
<dbReference type="AlphaFoldDB" id="I7LD80"/>
<accession>I7LD80</accession>
<dbReference type="InterPro" id="IPR023635">
    <property type="entry name" value="Peptide_deformylase"/>
</dbReference>
<dbReference type="OrthoDB" id="9784988at2"/>
<evidence type="ECO:0000256" key="1">
    <source>
        <dbReference type="ARBA" id="ARBA00010759"/>
    </source>
</evidence>
<dbReference type="STRING" id="1423790.BN53_00805"/>
<keyword evidence="3" id="KW-1185">Reference proteome</keyword>
<dbReference type="NCBIfam" id="NF006670">
    <property type="entry name" value="PRK09218.1"/>
    <property type="match status" value="1"/>
</dbReference>
<dbReference type="RefSeq" id="WP_009559210.1">
    <property type="nucleotide sequence ID" value="NZ_AYZN01000007.1"/>
</dbReference>
<evidence type="ECO:0000313" key="3">
    <source>
        <dbReference type="Proteomes" id="UP000009311"/>
    </source>
</evidence>
<dbReference type="eggNOG" id="COG0242">
    <property type="taxonomic scope" value="Bacteria"/>
</dbReference>
<dbReference type="Gene3D" id="3.90.45.10">
    <property type="entry name" value="Peptide deformylase"/>
    <property type="match status" value="1"/>
</dbReference>
<gene>
    <name evidence="2" type="ORF">BN53_00805</name>
</gene>
<organism evidence="2 3">
    <name type="scientific">Lactobacillus pasteurii DSM 23907 = CRBIP 24.76</name>
    <dbReference type="NCBI Taxonomy" id="1423790"/>
    <lineage>
        <taxon>Bacteria</taxon>
        <taxon>Bacillati</taxon>
        <taxon>Bacillota</taxon>
        <taxon>Bacilli</taxon>
        <taxon>Lactobacillales</taxon>
        <taxon>Lactobacillaceae</taxon>
        <taxon>Lactobacillus</taxon>
    </lineage>
</organism>
<dbReference type="CDD" id="cd00487">
    <property type="entry name" value="Pep_deformylase"/>
    <property type="match status" value="1"/>
</dbReference>
<dbReference type="PANTHER" id="PTHR10458">
    <property type="entry name" value="PEPTIDE DEFORMYLASE"/>
    <property type="match status" value="1"/>
</dbReference>
<evidence type="ECO:0000313" key="2">
    <source>
        <dbReference type="EMBL" id="CCI84658.1"/>
    </source>
</evidence>
<proteinExistence type="inferred from homology"/>
<comment type="similarity">
    <text evidence="1">Belongs to the polypeptide deformylase family.</text>
</comment>
<dbReference type="EMBL" id="CAKD01000008">
    <property type="protein sequence ID" value="CCI84658.1"/>
    <property type="molecule type" value="Genomic_DNA"/>
</dbReference>
<dbReference type="PANTHER" id="PTHR10458:SF22">
    <property type="entry name" value="PEPTIDE DEFORMYLASE"/>
    <property type="match status" value="1"/>
</dbReference>
<dbReference type="Proteomes" id="UP000009311">
    <property type="component" value="Unassembled WGS sequence"/>
</dbReference>
<sequence>MTAKTIIKDAMILSKKSQLATKADQAAGEDLLDTLIANNDKAAGLAANMIGVNKQIIALYIGPFPVLMYNPVITNKKGKYLAKEGCLSLMGEREAVRYQEITVEYLDRNFQAKSQVFSDFVAEVIQHEIDHGAGILI</sequence>